<feature type="transmembrane region" description="Helical" evidence="1">
    <location>
        <begin position="7"/>
        <end position="29"/>
    </location>
</feature>
<comment type="caution">
    <text evidence="2">The sequence shown here is derived from an EMBL/GenBank/DDBJ whole genome shotgun (WGS) entry which is preliminary data.</text>
</comment>
<feature type="transmembrane region" description="Helical" evidence="1">
    <location>
        <begin position="133"/>
        <end position="156"/>
    </location>
</feature>
<dbReference type="PANTHER" id="PTHR39165:SF1">
    <property type="entry name" value="DUF456 DOMAIN-CONTAINING PROTEIN"/>
    <property type="match status" value="1"/>
</dbReference>
<dbReference type="Proteomes" id="UP000277108">
    <property type="component" value="Unassembled WGS sequence"/>
</dbReference>
<dbReference type="OrthoDB" id="9808460at2"/>
<evidence type="ECO:0000256" key="1">
    <source>
        <dbReference type="SAM" id="Phobius"/>
    </source>
</evidence>
<gene>
    <name evidence="2" type="ORF">EDD62_0033</name>
</gene>
<dbReference type="InterPro" id="IPR007403">
    <property type="entry name" value="DUF456"/>
</dbReference>
<sequence>MTIALWLIIIVLFLLGLVGIVLPMLPSAIFPWIGFFVYHFGINDDKLSWVFWSAMIVITLFSLISDFIASSYFVKRYGGSTLGEITAFISVIVGLFVFPPFGIILVPLIAVFIVEFIQNNDFDLALKASIGSFVGFLASTIAKIFLLLVMIVWFFMDITLF</sequence>
<organism evidence="2 3">
    <name type="scientific">Abyssicoccus albus</name>
    <dbReference type="NCBI Taxonomy" id="1817405"/>
    <lineage>
        <taxon>Bacteria</taxon>
        <taxon>Bacillati</taxon>
        <taxon>Bacillota</taxon>
        <taxon>Bacilli</taxon>
        <taxon>Bacillales</taxon>
        <taxon>Abyssicoccaceae</taxon>
    </lineage>
</organism>
<reference evidence="2 3" key="1">
    <citation type="submission" date="2018-11" db="EMBL/GenBank/DDBJ databases">
        <title>Genomic Encyclopedia of Type Strains, Phase IV (KMG-IV): sequencing the most valuable type-strain genomes for metagenomic binning, comparative biology and taxonomic classification.</title>
        <authorList>
            <person name="Goeker M."/>
        </authorList>
    </citation>
    <scope>NUCLEOTIDE SEQUENCE [LARGE SCALE GENOMIC DNA]</scope>
    <source>
        <strain evidence="2 3">DSM 29158</strain>
    </source>
</reference>
<dbReference type="Pfam" id="PF04306">
    <property type="entry name" value="DUF456"/>
    <property type="match status" value="1"/>
</dbReference>
<dbReference type="PANTHER" id="PTHR39165">
    <property type="entry name" value="IG HYPOTHETICAL 17883"/>
    <property type="match status" value="1"/>
</dbReference>
<evidence type="ECO:0000313" key="3">
    <source>
        <dbReference type="Proteomes" id="UP000277108"/>
    </source>
</evidence>
<evidence type="ECO:0008006" key="4">
    <source>
        <dbReference type="Google" id="ProtNLM"/>
    </source>
</evidence>
<accession>A0A3N5CEC5</accession>
<proteinExistence type="predicted"/>
<keyword evidence="1" id="KW-1133">Transmembrane helix</keyword>
<evidence type="ECO:0000313" key="2">
    <source>
        <dbReference type="EMBL" id="RPF57415.1"/>
    </source>
</evidence>
<keyword evidence="3" id="KW-1185">Reference proteome</keyword>
<dbReference type="AlphaFoldDB" id="A0A3N5CEC5"/>
<dbReference type="RefSeq" id="WP_123807073.1">
    <property type="nucleotide sequence ID" value="NZ_RKRK01000002.1"/>
</dbReference>
<protein>
    <recommendedName>
        <fullName evidence="4">DUF456 family protein</fullName>
    </recommendedName>
</protein>
<dbReference type="EMBL" id="RKRK01000002">
    <property type="protein sequence ID" value="RPF57415.1"/>
    <property type="molecule type" value="Genomic_DNA"/>
</dbReference>
<keyword evidence="1" id="KW-0812">Transmembrane</keyword>
<name>A0A3N5CEC5_9BACL</name>
<feature type="transmembrane region" description="Helical" evidence="1">
    <location>
        <begin position="49"/>
        <end position="74"/>
    </location>
</feature>
<keyword evidence="1" id="KW-0472">Membrane</keyword>
<feature type="transmembrane region" description="Helical" evidence="1">
    <location>
        <begin position="86"/>
        <end position="113"/>
    </location>
</feature>